<dbReference type="Proteomes" id="UP000003807">
    <property type="component" value="Unassembled WGS sequence"/>
</dbReference>
<evidence type="ECO:0000256" key="1">
    <source>
        <dbReference type="SAM" id="Coils"/>
    </source>
</evidence>
<sequence length="123" mass="13737">MKQNLNVRINGTNFRPGNELGIGFELESGDRKVFLSGSIATDVQKGQEAFFNQTAHLLVLEELAKVLTEEDEGKGSIAVTEVKSELEKQIKEKDERITALEKQVTELLLMFTNEEAETTETHA</sequence>
<organism evidence="2 3">
    <name type="scientific">Finegoldia magna BVS033A4</name>
    <dbReference type="NCBI Taxonomy" id="866773"/>
    <lineage>
        <taxon>Bacteria</taxon>
        <taxon>Bacillati</taxon>
        <taxon>Bacillota</taxon>
        <taxon>Tissierellia</taxon>
        <taxon>Tissierellales</taxon>
        <taxon>Peptoniphilaceae</taxon>
        <taxon>Finegoldia</taxon>
    </lineage>
</organism>
<dbReference type="EMBL" id="AEDP01000018">
    <property type="protein sequence ID" value="EFL54753.1"/>
    <property type="molecule type" value="Genomic_DNA"/>
</dbReference>
<dbReference type="AlphaFoldDB" id="E1KWH6"/>
<feature type="coiled-coil region" evidence="1">
    <location>
        <begin position="83"/>
        <end position="110"/>
    </location>
</feature>
<evidence type="ECO:0000313" key="2">
    <source>
        <dbReference type="EMBL" id="EFL54753.1"/>
    </source>
</evidence>
<gene>
    <name evidence="2" type="ORF">HMPREF9289_0715</name>
</gene>
<accession>E1KWH6</accession>
<name>E1KWH6_FINMA</name>
<dbReference type="RefSeq" id="WP_002839435.1">
    <property type="nucleotide sequence ID" value="NZ_AEDP01000018.1"/>
</dbReference>
<comment type="caution">
    <text evidence="2">The sequence shown here is derived from an EMBL/GenBank/DDBJ whole genome shotgun (WGS) entry which is preliminary data.</text>
</comment>
<evidence type="ECO:0000313" key="3">
    <source>
        <dbReference type="Proteomes" id="UP000003807"/>
    </source>
</evidence>
<reference evidence="2 3" key="1">
    <citation type="submission" date="2010-08" db="EMBL/GenBank/DDBJ databases">
        <authorList>
            <person name="Durkin A.S."/>
            <person name="Madupu R."/>
            <person name="Torralba M."/>
            <person name="Gillis M."/>
            <person name="Methe B."/>
            <person name="Sutton G."/>
            <person name="Nelson K.E."/>
        </authorList>
    </citation>
    <scope>NUCLEOTIDE SEQUENCE [LARGE SCALE GENOMIC DNA]</scope>
    <source>
        <strain evidence="2 3">BVS033A4</strain>
    </source>
</reference>
<proteinExistence type="predicted"/>
<protein>
    <submittedName>
        <fullName evidence="2">Uncharacterized protein</fullName>
    </submittedName>
</protein>
<keyword evidence="1" id="KW-0175">Coiled coil</keyword>